<gene>
    <name evidence="1" type="ORF">MTY_0719</name>
</gene>
<dbReference type="FunFam" id="3.40.50.880:FF:000030">
    <property type="entry name" value="Gamma-glutamyl-gamma-aminobutyrate hydrolase PuuD"/>
    <property type="match status" value="1"/>
</dbReference>
<dbReference type="CDD" id="cd01745">
    <property type="entry name" value="GATase1_2"/>
    <property type="match status" value="1"/>
</dbReference>
<dbReference type="PANTHER" id="PTHR43235">
    <property type="entry name" value="GLUTAMINE AMIDOTRANSFERASE PB2B2.05-RELATED"/>
    <property type="match status" value="1"/>
</dbReference>
<dbReference type="GO" id="GO:0016740">
    <property type="term" value="F:transferase activity"/>
    <property type="evidence" value="ECO:0007669"/>
    <property type="project" value="UniProtKB-KW"/>
</dbReference>
<dbReference type="GO" id="GO:0005829">
    <property type="term" value="C:cytosol"/>
    <property type="evidence" value="ECO:0007669"/>
    <property type="project" value="TreeGrafter"/>
</dbReference>
<keyword evidence="1" id="KW-0315">Glutamine amidotransferase</keyword>
<dbReference type="Proteomes" id="UP000063718">
    <property type="component" value="Unassembled WGS sequence"/>
</dbReference>
<dbReference type="GO" id="GO:0006598">
    <property type="term" value="P:polyamine catabolic process"/>
    <property type="evidence" value="ECO:0007669"/>
    <property type="project" value="TreeGrafter"/>
</dbReference>
<organism evidence="1">
    <name type="scientific">Moorella thermoacetica Y72</name>
    <dbReference type="NCBI Taxonomy" id="1325331"/>
    <lineage>
        <taxon>Bacteria</taxon>
        <taxon>Bacillati</taxon>
        <taxon>Bacillota</taxon>
        <taxon>Clostridia</taxon>
        <taxon>Neomoorellales</taxon>
        <taxon>Neomoorellaceae</taxon>
        <taxon>Neomoorella</taxon>
    </lineage>
</organism>
<dbReference type="InterPro" id="IPR011697">
    <property type="entry name" value="Peptidase_C26"/>
</dbReference>
<dbReference type="PANTHER" id="PTHR43235:SF1">
    <property type="entry name" value="GLUTAMINE AMIDOTRANSFERASE PB2B2.05-RELATED"/>
    <property type="match status" value="1"/>
</dbReference>
<evidence type="ECO:0000313" key="1">
    <source>
        <dbReference type="EMBL" id="GAF25386.1"/>
    </source>
</evidence>
<dbReference type="InterPro" id="IPR044668">
    <property type="entry name" value="PuuD-like"/>
</dbReference>
<dbReference type="Gene3D" id="3.40.50.880">
    <property type="match status" value="1"/>
</dbReference>
<dbReference type="GeneID" id="45618202"/>
<protein>
    <submittedName>
        <fullName evidence="1">Predicted glutamine amidotransferases</fullName>
    </submittedName>
</protein>
<sequence>MAKPRIGLTCDLDPERGRIVLREGYCRAILAAGGLPVLLPNVPPEKAAGYLEIVDGLLLTGGGDIEPSFFGARATASLHKVLPQRDAFELALTRAALAGGKPILAICRGIQVLNVAAGGDLYQDIPTEVPEALNHDQEQPRHEPSHLVTTIPGTRLARLLGPEAGVNSLHHQAVRRVGDGLRVAALAPDGVIEGIEGQGKSLVLGVQWHPEDLYPGDGRQKALFEYFVEIAGG</sequence>
<keyword evidence="1" id="KW-0808">Transferase</keyword>
<dbReference type="RefSeq" id="WP_011393651.1">
    <property type="nucleotide sequence ID" value="NZ_DF238840.1"/>
</dbReference>
<proteinExistence type="predicted"/>
<dbReference type="InterPro" id="IPR029062">
    <property type="entry name" value="Class_I_gatase-like"/>
</dbReference>
<dbReference type="AlphaFoldDB" id="A0A0S6U8T8"/>
<dbReference type="GO" id="GO:0033969">
    <property type="term" value="F:gamma-glutamyl-gamma-aminobutyrate hydrolase activity"/>
    <property type="evidence" value="ECO:0007669"/>
    <property type="project" value="TreeGrafter"/>
</dbReference>
<reference evidence="1" key="1">
    <citation type="journal article" date="2014" name="Gene">
        <title>Genome-guided analysis of transformation efficiency and carbon dioxide assimilation by Moorella thermoacetica Y72.</title>
        <authorList>
            <person name="Tsukahara K."/>
            <person name="Kita A."/>
            <person name="Nakashimada Y."/>
            <person name="Hoshino T."/>
            <person name="Murakami K."/>
        </authorList>
    </citation>
    <scope>NUCLEOTIDE SEQUENCE [LARGE SCALE GENOMIC DNA]</scope>
    <source>
        <strain evidence="1">Y72</strain>
    </source>
</reference>
<dbReference type="PROSITE" id="PS51273">
    <property type="entry name" value="GATASE_TYPE_1"/>
    <property type="match status" value="1"/>
</dbReference>
<dbReference type="SUPFAM" id="SSF52317">
    <property type="entry name" value="Class I glutamine amidotransferase-like"/>
    <property type="match status" value="1"/>
</dbReference>
<dbReference type="Pfam" id="PF07722">
    <property type="entry name" value="Peptidase_C26"/>
    <property type="match status" value="1"/>
</dbReference>
<accession>A0A0S6U8T8</accession>
<name>A0A0S6U8T8_NEOTH</name>
<dbReference type="EMBL" id="DF238840">
    <property type="protein sequence ID" value="GAF25386.1"/>
    <property type="molecule type" value="Genomic_DNA"/>
</dbReference>